<dbReference type="Gene3D" id="1.10.490.10">
    <property type="entry name" value="Globins"/>
    <property type="match status" value="1"/>
</dbReference>
<dbReference type="GO" id="GO:0046872">
    <property type="term" value="F:metal ion binding"/>
    <property type="evidence" value="ECO:0007669"/>
    <property type="project" value="UniProtKB-KW"/>
</dbReference>
<dbReference type="CDD" id="cd00454">
    <property type="entry name" value="TrHb1_N"/>
    <property type="match status" value="1"/>
</dbReference>
<protein>
    <submittedName>
        <fullName evidence="7">Group 1 truncated hemoglobin GlbN</fullName>
    </submittedName>
</protein>
<dbReference type="GO" id="GO:0019825">
    <property type="term" value="F:oxygen binding"/>
    <property type="evidence" value="ECO:0007669"/>
    <property type="project" value="InterPro"/>
</dbReference>
<evidence type="ECO:0000256" key="6">
    <source>
        <dbReference type="PIRSR" id="PIRSR601486-1"/>
    </source>
</evidence>
<accession>A0A1X6ZV55</accession>
<evidence type="ECO:0000313" key="8">
    <source>
        <dbReference type="Proteomes" id="UP000193207"/>
    </source>
</evidence>
<dbReference type="EMBL" id="FWFU01000004">
    <property type="protein sequence ID" value="SLN60704.1"/>
    <property type="molecule type" value="Genomic_DNA"/>
</dbReference>
<keyword evidence="5 6" id="KW-0408">Iron</keyword>
<dbReference type="RefSeq" id="WP_085818910.1">
    <property type="nucleotide sequence ID" value="NZ_FWFU01000004.1"/>
</dbReference>
<evidence type="ECO:0000256" key="1">
    <source>
        <dbReference type="ARBA" id="ARBA00001971"/>
    </source>
</evidence>
<sequence length="132" mass="14576">MNSLGKEINTATLFERLGATEGVRQLVDGVIDAHMLNPEIKARFLPYQDDADHLAGIKKHVCDFFVLGAGGPDRYEGRSMPEAHRGMNINAAEFLAATDDILDTMEQHGHDAATRNEVLAIVYSLKDEIIRV</sequence>
<keyword evidence="3 6" id="KW-0349">Heme</keyword>
<keyword evidence="8" id="KW-1185">Reference proteome</keyword>
<dbReference type="SUPFAM" id="SSF46458">
    <property type="entry name" value="Globin-like"/>
    <property type="match status" value="1"/>
</dbReference>
<comment type="cofactor">
    <cofactor evidence="1">
        <name>heme</name>
        <dbReference type="ChEBI" id="CHEBI:30413"/>
    </cofactor>
</comment>
<proteinExistence type="predicted"/>
<dbReference type="InterPro" id="IPR009050">
    <property type="entry name" value="Globin-like_sf"/>
</dbReference>
<evidence type="ECO:0000256" key="2">
    <source>
        <dbReference type="ARBA" id="ARBA00022448"/>
    </source>
</evidence>
<name>A0A1X6ZV55_9RHOB</name>
<dbReference type="Pfam" id="PF01152">
    <property type="entry name" value="Bac_globin"/>
    <property type="match status" value="1"/>
</dbReference>
<dbReference type="InterPro" id="IPR012292">
    <property type="entry name" value="Globin/Proto"/>
</dbReference>
<organism evidence="7 8">
    <name type="scientific">Roseovarius halotolerans</name>
    <dbReference type="NCBI Taxonomy" id="505353"/>
    <lineage>
        <taxon>Bacteria</taxon>
        <taxon>Pseudomonadati</taxon>
        <taxon>Pseudomonadota</taxon>
        <taxon>Alphaproteobacteria</taxon>
        <taxon>Rhodobacterales</taxon>
        <taxon>Roseobacteraceae</taxon>
        <taxon>Roseovarius</taxon>
    </lineage>
</organism>
<feature type="binding site" description="distal binding residue" evidence="6">
    <location>
        <position position="84"/>
    </location>
    <ligand>
        <name>heme</name>
        <dbReference type="ChEBI" id="CHEBI:30413"/>
    </ligand>
    <ligandPart>
        <name>Fe</name>
        <dbReference type="ChEBI" id="CHEBI:18248"/>
    </ligandPart>
</feature>
<reference evidence="7 8" key="1">
    <citation type="submission" date="2017-03" db="EMBL/GenBank/DDBJ databases">
        <authorList>
            <person name="Afonso C.L."/>
            <person name="Miller P.J."/>
            <person name="Scott M.A."/>
            <person name="Spackman E."/>
            <person name="Goraichik I."/>
            <person name="Dimitrov K.M."/>
            <person name="Suarez D.L."/>
            <person name="Swayne D.E."/>
        </authorList>
    </citation>
    <scope>NUCLEOTIDE SEQUENCE [LARGE SCALE GENOMIC DNA]</scope>
    <source>
        <strain evidence="7 8">CECT 8110</strain>
    </source>
</reference>
<evidence type="ECO:0000256" key="5">
    <source>
        <dbReference type="ARBA" id="ARBA00023004"/>
    </source>
</evidence>
<dbReference type="AlphaFoldDB" id="A0A1X6ZV55"/>
<dbReference type="InterPro" id="IPR019795">
    <property type="entry name" value="Globin_bac-like_CS"/>
</dbReference>
<keyword evidence="2" id="KW-0813">Transport</keyword>
<keyword evidence="4 6" id="KW-0479">Metal-binding</keyword>
<evidence type="ECO:0000256" key="4">
    <source>
        <dbReference type="ARBA" id="ARBA00022723"/>
    </source>
</evidence>
<dbReference type="GO" id="GO:0015671">
    <property type="term" value="P:oxygen transport"/>
    <property type="evidence" value="ECO:0007669"/>
    <property type="project" value="InterPro"/>
</dbReference>
<evidence type="ECO:0000256" key="3">
    <source>
        <dbReference type="ARBA" id="ARBA00022617"/>
    </source>
</evidence>
<dbReference type="Proteomes" id="UP000193207">
    <property type="component" value="Unassembled WGS sequence"/>
</dbReference>
<evidence type="ECO:0000313" key="7">
    <source>
        <dbReference type="EMBL" id="SLN60704.1"/>
    </source>
</evidence>
<dbReference type="InterPro" id="IPR001486">
    <property type="entry name" value="Hemoglobin_trunc"/>
</dbReference>
<dbReference type="OrthoDB" id="9795814at2"/>
<dbReference type="GO" id="GO:0020037">
    <property type="term" value="F:heme binding"/>
    <property type="evidence" value="ECO:0007669"/>
    <property type="project" value="InterPro"/>
</dbReference>
<gene>
    <name evidence="7" type="primary">glbN</name>
    <name evidence="7" type="ORF">ROH8110_03404</name>
</gene>
<feature type="binding site" description="distal binding residue" evidence="6">
    <location>
        <position position="60"/>
    </location>
    <ligand>
        <name>heme</name>
        <dbReference type="ChEBI" id="CHEBI:30413"/>
    </ligand>
    <ligandPart>
        <name>Fe</name>
        <dbReference type="ChEBI" id="CHEBI:18248"/>
    </ligandPart>
</feature>
<dbReference type="PROSITE" id="PS01213">
    <property type="entry name" value="GLOBIN_FAM_2"/>
    <property type="match status" value="1"/>
</dbReference>